<dbReference type="CDD" id="cd07344">
    <property type="entry name" value="M48_yhfN_like"/>
    <property type="match status" value="1"/>
</dbReference>
<name>A0A0F7KYS5_9SPHN</name>
<evidence type="ECO:0000313" key="2">
    <source>
        <dbReference type="Proteomes" id="UP000034392"/>
    </source>
</evidence>
<sequence length="240" mass="27137">MIDWLRKDLQDPSVTIGSRELPIAIRRHPRARRLVMRLAPDGSEVRITMPSWGRTRDALAFVSSRREWIERQLGNLPQPAPPVPGGTLLYRGSPLVIDWNPDLPRKPQLHAGGLQLGGAEETLPGRLRRWLEGEALQLIQGDLAHYCAEAGQTVPELRLSRAQRRWGSCSGKRCIRINWRLVQAPDPVRRSVVAHEVAHLVHFDHSPAFHALLGTLFEGDLEAADRWLKREGRSLYCTFG</sequence>
<dbReference type="OrthoDB" id="9795402at2"/>
<dbReference type="PANTHER" id="PTHR30399:SF1">
    <property type="entry name" value="UTP PYROPHOSPHATASE"/>
    <property type="match status" value="1"/>
</dbReference>
<reference evidence="1" key="1">
    <citation type="submission" date="2015-05" db="EMBL/GenBank/DDBJ databases">
        <title>The complete genome of Altererythrobacter atlanticus strain 26DY36.</title>
        <authorList>
            <person name="Wu Y.-H."/>
            <person name="Cheng H."/>
            <person name="Wu X.-W."/>
        </authorList>
    </citation>
    <scope>NUCLEOTIDE SEQUENCE [LARGE SCALE GENOMIC DNA]</scope>
    <source>
        <strain evidence="1">26DY36</strain>
    </source>
</reference>
<dbReference type="RefSeq" id="WP_046904395.1">
    <property type="nucleotide sequence ID" value="NZ_CP011452.2"/>
</dbReference>
<gene>
    <name evidence="1" type="ORF">WYH_02944</name>
</gene>
<dbReference type="Gene3D" id="3.30.2010.10">
    <property type="entry name" value="Metalloproteases ('zincins'), catalytic domain"/>
    <property type="match status" value="1"/>
</dbReference>
<dbReference type="EMBL" id="CP011452">
    <property type="protein sequence ID" value="AKH43970.1"/>
    <property type="molecule type" value="Genomic_DNA"/>
</dbReference>
<dbReference type="AlphaFoldDB" id="A0A0F7KYS5"/>
<evidence type="ECO:0000313" key="1">
    <source>
        <dbReference type="EMBL" id="AKH43970.1"/>
    </source>
</evidence>
<organism evidence="1 2">
    <name type="scientific">Croceibacterium atlanticum</name>
    <dbReference type="NCBI Taxonomy" id="1267766"/>
    <lineage>
        <taxon>Bacteria</taxon>
        <taxon>Pseudomonadati</taxon>
        <taxon>Pseudomonadota</taxon>
        <taxon>Alphaproteobacteria</taxon>
        <taxon>Sphingomonadales</taxon>
        <taxon>Erythrobacteraceae</taxon>
        <taxon>Croceibacterium</taxon>
    </lineage>
</organism>
<keyword evidence="2" id="KW-1185">Reference proteome</keyword>
<dbReference type="Pfam" id="PF01863">
    <property type="entry name" value="YgjP-like"/>
    <property type="match status" value="1"/>
</dbReference>
<proteinExistence type="predicted"/>
<dbReference type="KEGG" id="aay:WYH_02944"/>
<dbReference type="PANTHER" id="PTHR30399">
    <property type="entry name" value="UNCHARACTERIZED PROTEIN YGJP"/>
    <property type="match status" value="1"/>
</dbReference>
<dbReference type="InterPro" id="IPR053136">
    <property type="entry name" value="UTP_pyrophosphatase-like"/>
</dbReference>
<accession>A0A0F7KYS5</accession>
<dbReference type="Proteomes" id="UP000034392">
    <property type="component" value="Chromosome"/>
</dbReference>
<dbReference type="InterPro" id="IPR002725">
    <property type="entry name" value="YgjP-like_metallopeptidase"/>
</dbReference>
<dbReference type="STRING" id="1267766.WYH_02944"/>
<protein>
    <submittedName>
        <fullName evidence="1">Uncharacterized protein</fullName>
    </submittedName>
</protein>
<dbReference type="PATRIC" id="fig|1267766.3.peg.2981"/>